<dbReference type="InterPro" id="IPR036390">
    <property type="entry name" value="WH_DNA-bd_sf"/>
</dbReference>
<sequence>MRLTLRTNLAMRTLMHCASRAPDTLRTLDVAQACNASFHHVAQVVNQLESNGYLNTTRGRGGGIALASAPHEIGVGQVVRLFEADLPFAECLDSARNTCPLTGACRLKGMLCEALGAFYATLDRYTVADLIDGNDALTRIFLPEETMAESPGTC</sequence>
<dbReference type="EMBL" id="QDDR01000006">
    <property type="protein sequence ID" value="PVE47139.1"/>
    <property type="molecule type" value="Genomic_DNA"/>
</dbReference>
<dbReference type="InterPro" id="IPR036388">
    <property type="entry name" value="WH-like_DNA-bd_sf"/>
</dbReference>
<dbReference type="InterPro" id="IPR000944">
    <property type="entry name" value="Tscrpt_reg_Rrf2"/>
</dbReference>
<dbReference type="OrthoDB" id="9795923at2"/>
<evidence type="ECO:0000256" key="1">
    <source>
        <dbReference type="ARBA" id="ARBA00023125"/>
    </source>
</evidence>
<organism evidence="2 3">
    <name type="scientific">Pararhodobacter aggregans</name>
    <dbReference type="NCBI Taxonomy" id="404875"/>
    <lineage>
        <taxon>Bacteria</taxon>
        <taxon>Pseudomonadati</taxon>
        <taxon>Pseudomonadota</taxon>
        <taxon>Alphaproteobacteria</taxon>
        <taxon>Rhodobacterales</taxon>
        <taxon>Paracoccaceae</taxon>
        <taxon>Pararhodobacter</taxon>
    </lineage>
</organism>
<dbReference type="NCBIfam" id="TIGR00738">
    <property type="entry name" value="rrf2_super"/>
    <property type="match status" value="1"/>
</dbReference>
<dbReference type="PROSITE" id="PS51197">
    <property type="entry name" value="HTH_RRF2_2"/>
    <property type="match status" value="1"/>
</dbReference>
<dbReference type="InterPro" id="IPR030489">
    <property type="entry name" value="TR_Rrf2-type_CS"/>
</dbReference>
<comment type="caution">
    <text evidence="2">The sequence shown here is derived from an EMBL/GenBank/DDBJ whole genome shotgun (WGS) entry which is preliminary data.</text>
</comment>
<reference evidence="2 3" key="1">
    <citation type="journal article" date="2011" name="Syst. Appl. Microbiol.">
        <title>Defluviimonas denitrificans gen. nov., sp. nov., and Pararhodobacter aggregans gen. nov., sp. nov., non-phototrophic Rhodobacteraceae from the biofilter of a marine aquaculture.</title>
        <authorList>
            <person name="Foesel B.U."/>
            <person name="Drake H.L."/>
            <person name="Schramm A."/>
        </authorList>
    </citation>
    <scope>NUCLEOTIDE SEQUENCE [LARGE SCALE GENOMIC DNA]</scope>
    <source>
        <strain evidence="2 3">D1-19</strain>
    </source>
</reference>
<dbReference type="PANTHER" id="PTHR33221">
    <property type="entry name" value="WINGED HELIX-TURN-HELIX TRANSCRIPTIONAL REGULATOR, RRF2 FAMILY"/>
    <property type="match status" value="1"/>
</dbReference>
<name>A0A2T7UR76_9RHOB</name>
<dbReference type="PANTHER" id="PTHR33221:SF4">
    <property type="entry name" value="HTH-TYPE TRANSCRIPTIONAL REPRESSOR NSRR"/>
    <property type="match status" value="1"/>
</dbReference>
<accession>A0A2T7UR76</accession>
<gene>
    <name evidence="2" type="ORF">DDE23_12895</name>
</gene>
<dbReference type="Pfam" id="PF02082">
    <property type="entry name" value="Rrf2"/>
    <property type="match status" value="1"/>
</dbReference>
<dbReference type="Proteomes" id="UP000244810">
    <property type="component" value="Unassembled WGS sequence"/>
</dbReference>
<keyword evidence="1" id="KW-0238">DNA-binding</keyword>
<protein>
    <submittedName>
        <fullName evidence="2">Rrf2 family transcriptional regulator</fullName>
    </submittedName>
</protein>
<dbReference type="GO" id="GO:0003677">
    <property type="term" value="F:DNA binding"/>
    <property type="evidence" value="ECO:0007669"/>
    <property type="project" value="UniProtKB-KW"/>
</dbReference>
<dbReference type="SUPFAM" id="SSF46785">
    <property type="entry name" value="Winged helix' DNA-binding domain"/>
    <property type="match status" value="1"/>
</dbReference>
<dbReference type="AlphaFoldDB" id="A0A2T7UR76"/>
<dbReference type="RefSeq" id="WP_107752151.1">
    <property type="nucleotide sequence ID" value="NZ_QBKF01000006.1"/>
</dbReference>
<evidence type="ECO:0000313" key="2">
    <source>
        <dbReference type="EMBL" id="PVE47139.1"/>
    </source>
</evidence>
<evidence type="ECO:0000313" key="3">
    <source>
        <dbReference type="Proteomes" id="UP000244810"/>
    </source>
</evidence>
<dbReference type="Gene3D" id="1.10.10.10">
    <property type="entry name" value="Winged helix-like DNA-binding domain superfamily/Winged helix DNA-binding domain"/>
    <property type="match status" value="1"/>
</dbReference>
<dbReference type="PROSITE" id="PS01332">
    <property type="entry name" value="HTH_RRF2_1"/>
    <property type="match status" value="1"/>
</dbReference>
<dbReference type="GO" id="GO:0005829">
    <property type="term" value="C:cytosol"/>
    <property type="evidence" value="ECO:0007669"/>
    <property type="project" value="TreeGrafter"/>
</dbReference>
<dbReference type="GO" id="GO:0003700">
    <property type="term" value="F:DNA-binding transcription factor activity"/>
    <property type="evidence" value="ECO:0007669"/>
    <property type="project" value="TreeGrafter"/>
</dbReference>
<keyword evidence="3" id="KW-1185">Reference proteome</keyword>
<proteinExistence type="predicted"/>